<keyword evidence="9" id="KW-1185">Reference proteome</keyword>
<feature type="domain" description="Proliferating cell nuclear antigen PCNA C-terminal" evidence="7">
    <location>
        <begin position="126"/>
        <end position="246"/>
    </location>
</feature>
<reference evidence="8 9" key="1">
    <citation type="submission" date="2019-02" db="EMBL/GenBank/DDBJ databases">
        <authorList>
            <person name="Lehtovirta-Morley E L."/>
        </authorList>
    </citation>
    <scope>NUCLEOTIDE SEQUENCE [LARGE SCALE GENOMIC DNA]</scope>
    <source>
        <strain evidence="8">NFRAN1</strain>
    </source>
</reference>
<evidence type="ECO:0000256" key="3">
    <source>
        <dbReference type="HAMAP-Rule" id="MF_00317"/>
    </source>
</evidence>
<dbReference type="InterPro" id="IPR022648">
    <property type="entry name" value="Pr_cel_nuc_antig_N"/>
</dbReference>
<gene>
    <name evidence="3 8" type="primary">pcn</name>
    <name evidence="8" type="ORF">NFRAN_0886</name>
</gene>
<name>A0A484I680_9ARCH</name>
<dbReference type="InterPro" id="IPR022649">
    <property type="entry name" value="Pr_cel_nuc_antig_C"/>
</dbReference>
<dbReference type="GO" id="GO:0006272">
    <property type="term" value="P:leading strand elongation"/>
    <property type="evidence" value="ECO:0007669"/>
    <property type="project" value="TreeGrafter"/>
</dbReference>
<dbReference type="EMBL" id="LR216287">
    <property type="protein sequence ID" value="VFJ13208.1"/>
    <property type="molecule type" value="Genomic_DNA"/>
</dbReference>
<evidence type="ECO:0000256" key="5">
    <source>
        <dbReference type="RuleBase" id="RU003673"/>
    </source>
</evidence>
<dbReference type="NCBIfam" id="TIGR00590">
    <property type="entry name" value="pcna"/>
    <property type="match status" value="1"/>
</dbReference>
<dbReference type="GO" id="GO:0003677">
    <property type="term" value="F:DNA binding"/>
    <property type="evidence" value="ECO:0007669"/>
    <property type="project" value="UniProtKB-UniRule"/>
</dbReference>
<dbReference type="Pfam" id="PF00705">
    <property type="entry name" value="PCNA_N"/>
    <property type="match status" value="1"/>
</dbReference>
<evidence type="ECO:0000259" key="7">
    <source>
        <dbReference type="Pfam" id="PF02747"/>
    </source>
</evidence>
<evidence type="ECO:0000256" key="1">
    <source>
        <dbReference type="ARBA" id="ARBA00010462"/>
    </source>
</evidence>
<comment type="function">
    <text evidence="5">Sliding clamp subunit. Responsible for tethering the catalytic subunit of DNA polymerase to DNA during high-speed replication.</text>
</comment>
<dbReference type="AlphaFoldDB" id="A0A484I680"/>
<protein>
    <recommendedName>
        <fullName evidence="3">DNA polymerase sliding clamp</fullName>
    </recommendedName>
    <alternativeName>
        <fullName evidence="3">Proliferating cell nuclear antigen homolog</fullName>
        <shortName evidence="3">PCNA</shortName>
    </alternativeName>
</protein>
<comment type="similarity">
    <text evidence="1 3 4">Belongs to the PCNA family.</text>
</comment>
<sequence length="250" mass="28065">MMFVAKTKSPEGWKIINSAISTLVDEATFEATSEGISFRGMDPSHVALIDIFWPNTAFDSYKCDSELKFGVRISEFSKLIKRTDKKDELEISISDQDVLRIKTSGSYKREYKMRLIESSSGSTPLPKLSFNSKLVISLPSFDKILSDIEVVSEYVEIESFPEKVEFVGKSDTGEAIVIMEPNSEGLEEIDVKEESKATYSLDYLLKIVKSIGSVGVAAAIEYSSKMPIRLEFRIANIGRIHFYLAPRVQD</sequence>
<dbReference type="GO" id="GO:0006275">
    <property type="term" value="P:regulation of DNA replication"/>
    <property type="evidence" value="ECO:0007669"/>
    <property type="project" value="UniProtKB-UniRule"/>
</dbReference>
<comment type="function">
    <text evidence="3">Sliding clamp subunit that acts as a moving platform for DNA processing. Responsible for tethering the catalytic subunit of DNA polymerase and other proteins to DNA during high-speed replication.</text>
</comment>
<keyword evidence="3 4" id="KW-0235">DNA replication</keyword>
<dbReference type="GeneID" id="39420361"/>
<dbReference type="PANTHER" id="PTHR11352">
    <property type="entry name" value="PROLIFERATING CELL NUCLEAR ANTIGEN"/>
    <property type="match status" value="1"/>
</dbReference>
<dbReference type="HAMAP" id="MF_00317">
    <property type="entry name" value="DNApol_clamp_arch"/>
    <property type="match status" value="1"/>
</dbReference>
<evidence type="ECO:0000259" key="6">
    <source>
        <dbReference type="Pfam" id="PF00705"/>
    </source>
</evidence>
<dbReference type="InterPro" id="IPR046938">
    <property type="entry name" value="DNA_clamp_sf"/>
</dbReference>
<dbReference type="GO" id="GO:0030337">
    <property type="term" value="F:DNA polymerase processivity factor activity"/>
    <property type="evidence" value="ECO:0007669"/>
    <property type="project" value="UniProtKB-UniRule"/>
</dbReference>
<dbReference type="Gene3D" id="3.70.10.10">
    <property type="match status" value="1"/>
</dbReference>
<feature type="domain" description="Proliferating cell nuclear antigen PCNA N-terminal" evidence="6">
    <location>
        <begin position="2"/>
        <end position="99"/>
    </location>
</feature>
<dbReference type="Pfam" id="PF02747">
    <property type="entry name" value="PCNA_C"/>
    <property type="match status" value="1"/>
</dbReference>
<evidence type="ECO:0000256" key="2">
    <source>
        <dbReference type="ARBA" id="ARBA00023125"/>
    </source>
</evidence>
<keyword evidence="2 3" id="KW-0238">DNA-binding</keyword>
<dbReference type="InterPro" id="IPR000730">
    <property type="entry name" value="Pr_cel_nuc_antig"/>
</dbReference>
<comment type="subunit">
    <text evidence="3">Homotrimer. The subunits circularize to form a toroid; DNA passes through its center. Replication factor C (RFC) is required to load the toroid on the DNA.</text>
</comment>
<evidence type="ECO:0000256" key="4">
    <source>
        <dbReference type="RuleBase" id="RU003671"/>
    </source>
</evidence>
<organism evidence="8 9">
    <name type="scientific">Candidatus Nitrosocosmicus franklandianus</name>
    <dbReference type="NCBI Taxonomy" id="1798806"/>
    <lineage>
        <taxon>Archaea</taxon>
        <taxon>Nitrososphaerota</taxon>
        <taxon>Nitrososphaeria</taxon>
        <taxon>Nitrososphaerales</taxon>
        <taxon>Nitrososphaeraceae</taxon>
        <taxon>Candidatus Nitrosocosmicus</taxon>
    </lineage>
</organism>
<dbReference type="OrthoDB" id="14749at2157"/>
<evidence type="ECO:0000313" key="9">
    <source>
        <dbReference type="Proteomes" id="UP000294299"/>
    </source>
</evidence>
<proteinExistence type="inferred from homology"/>
<dbReference type="KEGG" id="nfn:NFRAN_0886"/>
<dbReference type="SUPFAM" id="SSF55979">
    <property type="entry name" value="DNA clamp"/>
    <property type="match status" value="2"/>
</dbReference>
<dbReference type="RefSeq" id="WP_134483150.1">
    <property type="nucleotide sequence ID" value="NZ_LR216287.1"/>
</dbReference>
<dbReference type="Proteomes" id="UP000294299">
    <property type="component" value="Chromosome NFRAN"/>
</dbReference>
<accession>A0A484I680</accession>
<dbReference type="CDD" id="cd00577">
    <property type="entry name" value="PCNA"/>
    <property type="match status" value="1"/>
</dbReference>
<evidence type="ECO:0000313" key="8">
    <source>
        <dbReference type="EMBL" id="VFJ13208.1"/>
    </source>
</evidence>
<dbReference type="PRINTS" id="PR00339">
    <property type="entry name" value="PCNACYCLIN"/>
</dbReference>
<dbReference type="PANTHER" id="PTHR11352:SF0">
    <property type="entry name" value="PROLIFERATING CELL NUCLEAR ANTIGEN"/>
    <property type="match status" value="1"/>
</dbReference>